<comment type="caution">
    <text evidence="2">The sequence shown here is derived from an EMBL/GenBank/DDBJ whole genome shotgun (WGS) entry which is preliminary data.</text>
</comment>
<evidence type="ECO:0000313" key="2">
    <source>
        <dbReference type="EMBL" id="PPE74461.1"/>
    </source>
</evidence>
<keyword evidence="1" id="KW-0812">Transmembrane</keyword>
<dbReference type="RefSeq" id="WP_104229619.1">
    <property type="nucleotide sequence ID" value="NZ_PSNW01000003.1"/>
</dbReference>
<gene>
    <name evidence="2" type="ORF">C3942_06750</name>
</gene>
<protein>
    <submittedName>
        <fullName evidence="2">Uncharacterized protein</fullName>
    </submittedName>
</protein>
<organism evidence="2 3">
    <name type="scientific">Solimonas fluminis</name>
    <dbReference type="NCBI Taxonomy" id="2086571"/>
    <lineage>
        <taxon>Bacteria</taxon>
        <taxon>Pseudomonadati</taxon>
        <taxon>Pseudomonadota</taxon>
        <taxon>Gammaproteobacteria</taxon>
        <taxon>Nevskiales</taxon>
        <taxon>Nevskiaceae</taxon>
        <taxon>Solimonas</taxon>
    </lineage>
</organism>
<dbReference type="AlphaFoldDB" id="A0A2S5THL6"/>
<name>A0A2S5THL6_9GAMM</name>
<reference evidence="2 3" key="1">
    <citation type="submission" date="2018-02" db="EMBL/GenBank/DDBJ databases">
        <title>Genome sequencing of Solimonas sp. HR-BB.</title>
        <authorList>
            <person name="Lee Y."/>
            <person name="Jeon C.O."/>
        </authorList>
    </citation>
    <scope>NUCLEOTIDE SEQUENCE [LARGE SCALE GENOMIC DNA]</scope>
    <source>
        <strain evidence="2 3">HR-BB</strain>
    </source>
</reference>
<dbReference type="EMBL" id="PSNW01000003">
    <property type="protein sequence ID" value="PPE74461.1"/>
    <property type="molecule type" value="Genomic_DNA"/>
</dbReference>
<dbReference type="OrthoDB" id="7068894at2"/>
<keyword evidence="1" id="KW-0472">Membrane</keyword>
<accession>A0A2S5THL6</accession>
<evidence type="ECO:0000313" key="3">
    <source>
        <dbReference type="Proteomes" id="UP000238220"/>
    </source>
</evidence>
<proteinExistence type="predicted"/>
<feature type="transmembrane region" description="Helical" evidence="1">
    <location>
        <begin position="12"/>
        <end position="29"/>
    </location>
</feature>
<evidence type="ECO:0000256" key="1">
    <source>
        <dbReference type="SAM" id="Phobius"/>
    </source>
</evidence>
<keyword evidence="3" id="KW-1185">Reference proteome</keyword>
<dbReference type="Proteomes" id="UP000238220">
    <property type="component" value="Unassembled WGS sequence"/>
</dbReference>
<sequence>MKPLNPKPRLHTLPIIAAALGLGLGAYYGELWWRLPQYSEQDLQASVELNLAMDLERRGPQLQPSTEDRERLRRQIRQEIDADIARERREAQQGFASAMLMLLFGGGYLLLRLRTP</sequence>
<keyword evidence="1" id="KW-1133">Transmembrane helix</keyword>
<feature type="transmembrane region" description="Helical" evidence="1">
    <location>
        <begin position="94"/>
        <end position="111"/>
    </location>
</feature>